<sequence>MYQNPANAYTTMQKETLSGRELEASVLTRAGLMLKQVQESWSAQDRDEKLLEAIKFNQKVWSFFQAELSDPENPLPIKLREDILNLSLFVDKRLFEV</sequence>
<keyword evidence="1" id="KW-0969">Cilium</keyword>
<accession>A0A1T4JW41</accession>
<keyword evidence="1" id="KW-0282">Flagellum</keyword>
<dbReference type="STRING" id="115783.SAMN02745119_00114"/>
<dbReference type="RefSeq" id="WP_078788431.1">
    <property type="nucleotide sequence ID" value="NZ_FUWR01000001.1"/>
</dbReference>
<keyword evidence="2" id="KW-1185">Reference proteome</keyword>
<evidence type="ECO:0000313" key="2">
    <source>
        <dbReference type="Proteomes" id="UP000190102"/>
    </source>
</evidence>
<dbReference type="Proteomes" id="UP000190102">
    <property type="component" value="Unassembled WGS sequence"/>
</dbReference>
<reference evidence="2" key="1">
    <citation type="submission" date="2017-02" db="EMBL/GenBank/DDBJ databases">
        <authorList>
            <person name="Varghese N."/>
            <person name="Submissions S."/>
        </authorList>
    </citation>
    <scope>NUCLEOTIDE SEQUENCE [LARGE SCALE GENOMIC DNA]</scope>
    <source>
        <strain evidence="2">ATCC BAA-34</strain>
    </source>
</reference>
<organism evidence="1 2">
    <name type="scientific">Trichlorobacter thiogenes</name>
    <dbReference type="NCBI Taxonomy" id="115783"/>
    <lineage>
        <taxon>Bacteria</taxon>
        <taxon>Pseudomonadati</taxon>
        <taxon>Thermodesulfobacteriota</taxon>
        <taxon>Desulfuromonadia</taxon>
        <taxon>Geobacterales</taxon>
        <taxon>Geobacteraceae</taxon>
        <taxon>Trichlorobacter</taxon>
    </lineage>
</organism>
<name>A0A1T4JW41_9BACT</name>
<feature type="non-terminal residue" evidence="1">
    <location>
        <position position="97"/>
    </location>
</feature>
<dbReference type="Pfam" id="PF07309">
    <property type="entry name" value="FlaF"/>
    <property type="match status" value="1"/>
</dbReference>
<protein>
    <submittedName>
        <fullName evidence="1">Flagellar protein FlaF</fullName>
    </submittedName>
</protein>
<keyword evidence="1" id="KW-0966">Cell projection</keyword>
<dbReference type="EMBL" id="FUWR01000001">
    <property type="protein sequence ID" value="SJZ34361.1"/>
    <property type="molecule type" value="Genomic_DNA"/>
</dbReference>
<dbReference type="AlphaFoldDB" id="A0A1T4JW41"/>
<gene>
    <name evidence="1" type="ORF">SAMN02745119_00114</name>
</gene>
<evidence type="ECO:0000313" key="1">
    <source>
        <dbReference type="EMBL" id="SJZ34361.1"/>
    </source>
</evidence>
<dbReference type="OrthoDB" id="8563081at2"/>
<dbReference type="NCBIfam" id="NF009435">
    <property type="entry name" value="PRK12794.1"/>
    <property type="match status" value="1"/>
</dbReference>
<proteinExistence type="predicted"/>
<dbReference type="InterPro" id="IPR010845">
    <property type="entry name" value="FlaF"/>
</dbReference>
<dbReference type="GO" id="GO:0044781">
    <property type="term" value="P:bacterial-type flagellum organization"/>
    <property type="evidence" value="ECO:0007669"/>
    <property type="project" value="InterPro"/>
</dbReference>